<gene>
    <name evidence="2" type="ORF">TSPGSL018_24927</name>
</gene>
<evidence type="ECO:0000256" key="1">
    <source>
        <dbReference type="SAM" id="MobiDB-lite"/>
    </source>
</evidence>
<dbReference type="AlphaFoldDB" id="A0A061RVT2"/>
<sequence length="206" mass="22427">IPSGKTAGSERGLKRRLPEEMSERTIGVLAQSRVRQVKQVGEAFLSPFGIRLELLAKSRKEYVQRVRRLAASRSHHVSSADLYALKCELFREYTEAYIGFLAPFALRTRATTAELARALLGSAGGVGSDWGLPKLESSAENDGPAKVGPYFAGSSGLRELREAVLNHGPMWQRVEEEPEPASWTAPRDNPGGCAFSVRSDGGTVDL</sequence>
<name>A0A061RVT2_9CHLO</name>
<evidence type="ECO:0000313" key="2">
    <source>
        <dbReference type="EMBL" id="JAC74810.1"/>
    </source>
</evidence>
<protein>
    <submittedName>
        <fullName evidence="2">Uncharacterized protein</fullName>
    </submittedName>
</protein>
<feature type="non-terminal residue" evidence="2">
    <location>
        <position position="1"/>
    </location>
</feature>
<dbReference type="EMBL" id="GBEZ01010920">
    <property type="protein sequence ID" value="JAC74810.1"/>
    <property type="molecule type" value="Transcribed_RNA"/>
</dbReference>
<organism evidence="2">
    <name type="scientific">Tetraselmis sp. GSL018</name>
    <dbReference type="NCBI Taxonomy" id="582737"/>
    <lineage>
        <taxon>Eukaryota</taxon>
        <taxon>Viridiplantae</taxon>
        <taxon>Chlorophyta</taxon>
        <taxon>core chlorophytes</taxon>
        <taxon>Chlorodendrophyceae</taxon>
        <taxon>Chlorodendrales</taxon>
        <taxon>Chlorodendraceae</taxon>
        <taxon>Tetraselmis</taxon>
    </lineage>
</organism>
<proteinExistence type="predicted"/>
<accession>A0A061RVT2</accession>
<reference evidence="2" key="1">
    <citation type="submission" date="2014-05" db="EMBL/GenBank/DDBJ databases">
        <title>The transcriptome of the halophilic microalga Tetraselmis sp. GSL018 isolated from the Great Salt Lake, Utah.</title>
        <authorList>
            <person name="Jinkerson R.E."/>
            <person name="D'Adamo S."/>
            <person name="Posewitz M.C."/>
        </authorList>
    </citation>
    <scope>NUCLEOTIDE SEQUENCE</scope>
    <source>
        <strain evidence="2">GSL018</strain>
    </source>
</reference>
<feature type="region of interest" description="Disordered" evidence="1">
    <location>
        <begin position="174"/>
        <end position="206"/>
    </location>
</feature>
<feature type="non-terminal residue" evidence="2">
    <location>
        <position position="206"/>
    </location>
</feature>